<evidence type="ECO:0000313" key="4">
    <source>
        <dbReference type="Proteomes" id="UP000663873"/>
    </source>
</evidence>
<dbReference type="Proteomes" id="UP000663873">
    <property type="component" value="Unassembled WGS sequence"/>
</dbReference>
<dbReference type="AlphaFoldDB" id="A0A821V980"/>
<accession>A0A821V980</accession>
<keyword evidence="4" id="KW-1185">Reference proteome</keyword>
<sequence length="51" mass="5968">MQLDSSQCKIYFTLTETDDYQFSVDDNNDEQIFDIHCVIEETDLFRNGGVD</sequence>
<dbReference type="EMBL" id="CAJOBP010077063">
    <property type="protein sequence ID" value="CAF4902060.1"/>
    <property type="molecule type" value="Genomic_DNA"/>
</dbReference>
<organism evidence="1 4">
    <name type="scientific">Rotaria socialis</name>
    <dbReference type="NCBI Taxonomy" id="392032"/>
    <lineage>
        <taxon>Eukaryota</taxon>
        <taxon>Metazoa</taxon>
        <taxon>Spiralia</taxon>
        <taxon>Gnathifera</taxon>
        <taxon>Rotifera</taxon>
        <taxon>Eurotatoria</taxon>
        <taxon>Bdelloidea</taxon>
        <taxon>Philodinida</taxon>
        <taxon>Philodinidae</taxon>
        <taxon>Rotaria</taxon>
    </lineage>
</organism>
<dbReference type="EMBL" id="CAJOBR010082818">
    <property type="protein sequence ID" value="CAF5127221.1"/>
    <property type="molecule type" value="Genomic_DNA"/>
</dbReference>
<dbReference type="Proteomes" id="UP000663848">
    <property type="component" value="Unassembled WGS sequence"/>
</dbReference>
<evidence type="ECO:0000313" key="2">
    <source>
        <dbReference type="EMBL" id="CAF5119534.1"/>
    </source>
</evidence>
<feature type="non-terminal residue" evidence="1">
    <location>
        <position position="1"/>
    </location>
</feature>
<gene>
    <name evidence="2" type="ORF">QYT958_LOCUS45960</name>
    <name evidence="3" type="ORF">QYT958_LOCUS46484</name>
    <name evidence="1" type="ORF">UJA718_LOCUS45570</name>
</gene>
<comment type="caution">
    <text evidence="1">The sequence shown here is derived from an EMBL/GenBank/DDBJ whole genome shotgun (WGS) entry which is preliminary data.</text>
</comment>
<evidence type="ECO:0000313" key="3">
    <source>
        <dbReference type="EMBL" id="CAF5127221.1"/>
    </source>
</evidence>
<proteinExistence type="predicted"/>
<dbReference type="EMBL" id="CAJOBR010079387">
    <property type="protein sequence ID" value="CAF5119534.1"/>
    <property type="molecule type" value="Genomic_DNA"/>
</dbReference>
<protein>
    <submittedName>
        <fullName evidence="1">Uncharacterized protein</fullName>
    </submittedName>
</protein>
<reference evidence="1" key="1">
    <citation type="submission" date="2021-02" db="EMBL/GenBank/DDBJ databases">
        <authorList>
            <person name="Nowell W R."/>
        </authorList>
    </citation>
    <scope>NUCLEOTIDE SEQUENCE</scope>
</reference>
<name>A0A821V980_9BILA</name>
<evidence type="ECO:0000313" key="1">
    <source>
        <dbReference type="EMBL" id="CAF4902060.1"/>
    </source>
</evidence>